<dbReference type="GO" id="GO:0045814">
    <property type="term" value="P:negative regulation of gene expression, epigenetic"/>
    <property type="evidence" value="ECO:0007669"/>
    <property type="project" value="TreeGrafter"/>
</dbReference>
<evidence type="ECO:0000259" key="8">
    <source>
        <dbReference type="PROSITE" id="PS50280"/>
    </source>
</evidence>
<evidence type="ECO:0000313" key="9">
    <source>
        <dbReference type="EMBL" id="KIO26379.1"/>
    </source>
</evidence>
<feature type="compositionally biased region" description="Acidic residues" evidence="7">
    <location>
        <begin position="470"/>
        <end position="479"/>
    </location>
</feature>
<dbReference type="InterPro" id="IPR046341">
    <property type="entry name" value="SET_dom_sf"/>
</dbReference>
<evidence type="ECO:0000256" key="6">
    <source>
        <dbReference type="ARBA" id="ARBA00048619"/>
    </source>
</evidence>
<reference evidence="10" key="2">
    <citation type="submission" date="2015-01" db="EMBL/GenBank/DDBJ databases">
        <title>Evolutionary Origins and Diversification of the Mycorrhizal Mutualists.</title>
        <authorList>
            <consortium name="DOE Joint Genome Institute"/>
            <consortium name="Mycorrhizal Genomics Consortium"/>
            <person name="Kohler A."/>
            <person name="Kuo A."/>
            <person name="Nagy L.G."/>
            <person name="Floudas D."/>
            <person name="Copeland A."/>
            <person name="Barry K.W."/>
            <person name="Cichocki N."/>
            <person name="Veneault-Fourrey C."/>
            <person name="LaButti K."/>
            <person name="Lindquist E.A."/>
            <person name="Lipzen A."/>
            <person name="Lundell T."/>
            <person name="Morin E."/>
            <person name="Murat C."/>
            <person name="Riley R."/>
            <person name="Ohm R."/>
            <person name="Sun H."/>
            <person name="Tunlid A."/>
            <person name="Henrissat B."/>
            <person name="Grigoriev I.V."/>
            <person name="Hibbett D.S."/>
            <person name="Martin F."/>
        </authorList>
    </citation>
    <scope>NUCLEOTIDE SEQUENCE [LARGE SCALE GENOMIC DNA]</scope>
    <source>
        <strain evidence="10">MUT 4182</strain>
    </source>
</reference>
<dbReference type="PANTHER" id="PTHR46402:SF2">
    <property type="entry name" value="HISTONE-LYSINE N-TRIMETHYLTRANSFERASE SMYD5"/>
    <property type="match status" value="1"/>
</dbReference>
<dbReference type="PANTHER" id="PTHR46402">
    <property type="entry name" value="SET AND MYND DOMAIN-CONTAINING PROTEIN 5"/>
    <property type="match status" value="1"/>
</dbReference>
<dbReference type="CDD" id="cd20071">
    <property type="entry name" value="SET_SMYD"/>
    <property type="match status" value="1"/>
</dbReference>
<dbReference type="Gene3D" id="2.170.270.10">
    <property type="entry name" value="SET domain"/>
    <property type="match status" value="1"/>
</dbReference>
<gene>
    <name evidence="9" type="ORF">M407DRAFT_24343</name>
</gene>
<comment type="catalytic activity">
    <reaction evidence="6">
        <text>L-lysyl-[histone] + S-adenosyl-L-methionine = N(6)-methyl-L-lysyl-[histone] + S-adenosyl-L-homocysteine + H(+)</text>
        <dbReference type="Rhea" id="RHEA:10024"/>
        <dbReference type="Rhea" id="RHEA-COMP:9845"/>
        <dbReference type="Rhea" id="RHEA-COMP:9846"/>
        <dbReference type="ChEBI" id="CHEBI:15378"/>
        <dbReference type="ChEBI" id="CHEBI:29969"/>
        <dbReference type="ChEBI" id="CHEBI:57856"/>
        <dbReference type="ChEBI" id="CHEBI:59789"/>
        <dbReference type="ChEBI" id="CHEBI:61929"/>
    </reaction>
    <physiologicalReaction direction="left-to-right" evidence="6">
        <dbReference type="Rhea" id="RHEA:10025"/>
    </physiologicalReaction>
</comment>
<keyword evidence="1" id="KW-0489">Methyltransferase</keyword>
<sequence>MSDSNPAKISPTDSDLLAAVTDAQSSVPDGSGASKITAAVLTAHPDWVVAEKRVRKVLRIQKGDDTGVSATSPSVEKEENSAGSETQMSTNPKKRTRGKPKSKLNQATSGEVPRTTDDRGNGENLVPPDTLYPISHLNQELQVDEWTKKAEVKVFDGMKGKGLVATEAIAEGEVIWKEDPFIYCPDWDIQEAQSVGLRCASCALPLPSPRSPPIPCPSQCGLSWCNRLCLSRSKNAHAFLCLGQNPASTPLLDFVRSEKWIALGALSRLVALLLGEWAGGDGKIGEGKDWSMLRSLAGLSLKERVKVLPNWQTTALADQQLWRRAHKLYVEALDKPSNPDAAKKLSKLKKNKTLPPAIHEELFGYDSFLIGLGKMSLNLESHGALYRLHSHLNHSCSPNISVQHPFLDTQPAKISVVAKRPLARGEELTVTYVNPRNSLKKRRRELKEWGFGECQCERCLEEEKEREGKEDDAEDDLEDELRGFLGV</sequence>
<dbReference type="PROSITE" id="PS50280">
    <property type="entry name" value="SET"/>
    <property type="match status" value="1"/>
</dbReference>
<dbReference type="AlphaFoldDB" id="A0A0C3QJK7"/>
<feature type="region of interest" description="Disordered" evidence="7">
    <location>
        <begin position="462"/>
        <end position="487"/>
    </location>
</feature>
<evidence type="ECO:0000256" key="7">
    <source>
        <dbReference type="SAM" id="MobiDB-lite"/>
    </source>
</evidence>
<feature type="region of interest" description="Disordered" evidence="7">
    <location>
        <begin position="58"/>
        <end position="129"/>
    </location>
</feature>
<feature type="compositionally biased region" description="Polar residues" evidence="7">
    <location>
        <begin position="81"/>
        <end position="91"/>
    </location>
</feature>
<keyword evidence="10" id="KW-1185">Reference proteome</keyword>
<accession>A0A0C3QJK7</accession>
<dbReference type="EMBL" id="KN823025">
    <property type="protein sequence ID" value="KIO26379.1"/>
    <property type="molecule type" value="Genomic_DNA"/>
</dbReference>
<feature type="domain" description="SET" evidence="8">
    <location>
        <begin position="148"/>
        <end position="433"/>
    </location>
</feature>
<evidence type="ECO:0000256" key="4">
    <source>
        <dbReference type="ARBA" id="ARBA00042380"/>
    </source>
</evidence>
<name>A0A0C3QJK7_9AGAM</name>
<dbReference type="SMART" id="SM00317">
    <property type="entry name" value="SET"/>
    <property type="match status" value="1"/>
</dbReference>
<evidence type="ECO:0000256" key="1">
    <source>
        <dbReference type="ARBA" id="ARBA00022603"/>
    </source>
</evidence>
<dbReference type="Pfam" id="PF00856">
    <property type="entry name" value="SET"/>
    <property type="match status" value="1"/>
</dbReference>
<dbReference type="Gene3D" id="1.10.220.160">
    <property type="match status" value="1"/>
</dbReference>
<evidence type="ECO:0000256" key="5">
    <source>
        <dbReference type="ARBA" id="ARBA00044528"/>
    </source>
</evidence>
<evidence type="ECO:0000313" key="10">
    <source>
        <dbReference type="Proteomes" id="UP000054248"/>
    </source>
</evidence>
<evidence type="ECO:0000256" key="2">
    <source>
        <dbReference type="ARBA" id="ARBA00022679"/>
    </source>
</evidence>
<dbReference type="GO" id="GO:0032259">
    <property type="term" value="P:methylation"/>
    <property type="evidence" value="ECO:0007669"/>
    <property type="project" value="UniProtKB-KW"/>
</dbReference>
<keyword evidence="3" id="KW-0949">S-adenosyl-L-methionine</keyword>
<dbReference type="Proteomes" id="UP000054248">
    <property type="component" value="Unassembled WGS sequence"/>
</dbReference>
<dbReference type="HOGENOM" id="CLU_031650_0_0_1"/>
<dbReference type="SUPFAM" id="SSF82199">
    <property type="entry name" value="SET domain"/>
    <property type="match status" value="1"/>
</dbReference>
<dbReference type="InterPro" id="IPR001214">
    <property type="entry name" value="SET_dom"/>
</dbReference>
<dbReference type="STRING" id="1051891.A0A0C3QJK7"/>
<protein>
    <recommendedName>
        <fullName evidence="5">Histone-lysine N-methyltransferase SET5</fullName>
    </recommendedName>
    <alternativeName>
        <fullName evidence="4">SET domain-containing protein 5</fullName>
    </alternativeName>
</protein>
<dbReference type="GO" id="GO:0042799">
    <property type="term" value="F:histone H4K20 methyltransferase activity"/>
    <property type="evidence" value="ECO:0007669"/>
    <property type="project" value="TreeGrafter"/>
</dbReference>
<organism evidence="9 10">
    <name type="scientific">Tulasnella calospora MUT 4182</name>
    <dbReference type="NCBI Taxonomy" id="1051891"/>
    <lineage>
        <taxon>Eukaryota</taxon>
        <taxon>Fungi</taxon>
        <taxon>Dikarya</taxon>
        <taxon>Basidiomycota</taxon>
        <taxon>Agaricomycotina</taxon>
        <taxon>Agaricomycetes</taxon>
        <taxon>Cantharellales</taxon>
        <taxon>Tulasnellaceae</taxon>
        <taxon>Tulasnella</taxon>
    </lineage>
</organism>
<feature type="compositionally biased region" description="Basic residues" evidence="7">
    <location>
        <begin position="92"/>
        <end position="102"/>
    </location>
</feature>
<dbReference type="OrthoDB" id="438641at2759"/>
<proteinExistence type="predicted"/>
<keyword evidence="2" id="KW-0808">Transferase</keyword>
<evidence type="ECO:0000256" key="3">
    <source>
        <dbReference type="ARBA" id="ARBA00022691"/>
    </source>
</evidence>
<dbReference type="Gene3D" id="6.10.140.2220">
    <property type="match status" value="1"/>
</dbReference>
<reference evidence="9 10" key="1">
    <citation type="submission" date="2014-04" db="EMBL/GenBank/DDBJ databases">
        <authorList>
            <consortium name="DOE Joint Genome Institute"/>
            <person name="Kuo A."/>
            <person name="Girlanda M."/>
            <person name="Perotto S."/>
            <person name="Kohler A."/>
            <person name="Nagy L.G."/>
            <person name="Floudas D."/>
            <person name="Copeland A."/>
            <person name="Barry K.W."/>
            <person name="Cichocki N."/>
            <person name="Veneault-Fourrey C."/>
            <person name="LaButti K."/>
            <person name="Lindquist E.A."/>
            <person name="Lipzen A."/>
            <person name="Lundell T."/>
            <person name="Morin E."/>
            <person name="Murat C."/>
            <person name="Sun H."/>
            <person name="Tunlid A."/>
            <person name="Henrissat B."/>
            <person name="Grigoriev I.V."/>
            <person name="Hibbett D.S."/>
            <person name="Martin F."/>
            <person name="Nordberg H.P."/>
            <person name="Cantor M.N."/>
            <person name="Hua S.X."/>
        </authorList>
    </citation>
    <scope>NUCLEOTIDE SEQUENCE [LARGE SCALE GENOMIC DNA]</scope>
    <source>
        <strain evidence="9 10">MUT 4182</strain>
    </source>
</reference>